<accession>A0A6J4JP74</accession>
<sequence length="104" mass="12166">MRRTMMAAVAAVLTAMGGAAAAPAVAPLDVGRHAAEPAQYYPAPYGYGDFEERRHYRRQLRRAHEEERIAEAARREAWRIERERAERRAWRHAQRERHGYYRGF</sequence>
<keyword evidence="2" id="KW-0732">Signal</keyword>
<feature type="coiled-coil region" evidence="1">
    <location>
        <begin position="56"/>
        <end position="83"/>
    </location>
</feature>
<dbReference type="EMBL" id="CADCTG010000313">
    <property type="protein sequence ID" value="CAA9283931.1"/>
    <property type="molecule type" value="Genomic_DNA"/>
</dbReference>
<name>A0A6J4JP74_9PROT</name>
<feature type="chain" id="PRO_5027109592" evidence="2">
    <location>
        <begin position="22"/>
        <end position="104"/>
    </location>
</feature>
<protein>
    <submittedName>
        <fullName evidence="3">Uncharacterized protein</fullName>
    </submittedName>
</protein>
<evidence type="ECO:0000256" key="2">
    <source>
        <dbReference type="SAM" id="SignalP"/>
    </source>
</evidence>
<proteinExistence type="predicted"/>
<feature type="signal peptide" evidence="2">
    <location>
        <begin position="1"/>
        <end position="21"/>
    </location>
</feature>
<reference evidence="3" key="1">
    <citation type="submission" date="2020-02" db="EMBL/GenBank/DDBJ databases">
        <authorList>
            <person name="Meier V. D."/>
        </authorList>
    </citation>
    <scope>NUCLEOTIDE SEQUENCE</scope>
    <source>
        <strain evidence="3">AVDCRST_MAG08</strain>
    </source>
</reference>
<keyword evidence="1" id="KW-0175">Coiled coil</keyword>
<evidence type="ECO:0000313" key="3">
    <source>
        <dbReference type="EMBL" id="CAA9283931.1"/>
    </source>
</evidence>
<evidence type="ECO:0000256" key="1">
    <source>
        <dbReference type="SAM" id="Coils"/>
    </source>
</evidence>
<dbReference type="AlphaFoldDB" id="A0A6J4JP74"/>
<gene>
    <name evidence="3" type="ORF">AVDCRST_MAG08-4035</name>
</gene>
<organism evidence="3">
    <name type="scientific">uncultured Acetobacteraceae bacterium</name>
    <dbReference type="NCBI Taxonomy" id="169975"/>
    <lineage>
        <taxon>Bacteria</taxon>
        <taxon>Pseudomonadati</taxon>
        <taxon>Pseudomonadota</taxon>
        <taxon>Alphaproteobacteria</taxon>
        <taxon>Acetobacterales</taxon>
        <taxon>Acetobacteraceae</taxon>
        <taxon>environmental samples</taxon>
    </lineage>
</organism>